<organism evidence="2 3">
    <name type="scientific">Saccharopolyspora montiporae</name>
    <dbReference type="NCBI Taxonomy" id="2781240"/>
    <lineage>
        <taxon>Bacteria</taxon>
        <taxon>Bacillati</taxon>
        <taxon>Actinomycetota</taxon>
        <taxon>Actinomycetes</taxon>
        <taxon>Pseudonocardiales</taxon>
        <taxon>Pseudonocardiaceae</taxon>
        <taxon>Saccharopolyspora</taxon>
    </lineage>
</organism>
<keyword evidence="1" id="KW-0732">Signal</keyword>
<evidence type="ECO:0008006" key="4">
    <source>
        <dbReference type="Google" id="ProtNLM"/>
    </source>
</evidence>
<protein>
    <recommendedName>
        <fullName evidence="4">Secreted protein</fullName>
    </recommendedName>
</protein>
<reference evidence="2" key="1">
    <citation type="submission" date="2020-10" db="EMBL/GenBank/DDBJ databases">
        <title>Diversity and distribution of actinomycetes associated with coral in the coast of Hainan.</title>
        <authorList>
            <person name="Li F."/>
        </authorList>
    </citation>
    <scope>NUCLEOTIDE SEQUENCE</scope>
    <source>
        <strain evidence="2">HNM0983</strain>
    </source>
</reference>
<evidence type="ECO:0000313" key="3">
    <source>
        <dbReference type="Proteomes" id="UP000598360"/>
    </source>
</evidence>
<feature type="signal peptide" evidence="1">
    <location>
        <begin position="1"/>
        <end position="21"/>
    </location>
</feature>
<gene>
    <name evidence="2" type="ORF">IQ251_15515</name>
</gene>
<accession>A0A929BE02</accession>
<keyword evidence="3" id="KW-1185">Reference proteome</keyword>
<proteinExistence type="predicted"/>
<sequence length="83" mass="8009">MVSAAAFASLTMLALPGTASADTESVEGVLEQTNSIVGTTGATVAEAADKANGVAGTLRSTLSDSLGQANDLVGTVGEVLPGT</sequence>
<name>A0A929BE02_9PSEU</name>
<evidence type="ECO:0000256" key="1">
    <source>
        <dbReference type="SAM" id="SignalP"/>
    </source>
</evidence>
<dbReference type="AlphaFoldDB" id="A0A929BE02"/>
<evidence type="ECO:0000313" key="2">
    <source>
        <dbReference type="EMBL" id="MBE9375858.1"/>
    </source>
</evidence>
<feature type="chain" id="PRO_5037011969" description="Secreted protein" evidence="1">
    <location>
        <begin position="22"/>
        <end position="83"/>
    </location>
</feature>
<dbReference type="EMBL" id="JADEYC010000027">
    <property type="protein sequence ID" value="MBE9375858.1"/>
    <property type="molecule type" value="Genomic_DNA"/>
</dbReference>
<dbReference type="RefSeq" id="WP_193929307.1">
    <property type="nucleotide sequence ID" value="NZ_JADEYC010000027.1"/>
</dbReference>
<dbReference type="Proteomes" id="UP000598360">
    <property type="component" value="Unassembled WGS sequence"/>
</dbReference>
<comment type="caution">
    <text evidence="2">The sequence shown here is derived from an EMBL/GenBank/DDBJ whole genome shotgun (WGS) entry which is preliminary data.</text>
</comment>